<comment type="caution">
    <text evidence="2">The sequence shown here is derived from an EMBL/GenBank/DDBJ whole genome shotgun (WGS) entry which is preliminary data.</text>
</comment>
<keyword evidence="1" id="KW-0812">Transmembrane</keyword>
<keyword evidence="1" id="KW-0472">Membrane</keyword>
<name>A0A4R8HGN4_9FIRM</name>
<reference evidence="2 3" key="1">
    <citation type="submission" date="2019-03" db="EMBL/GenBank/DDBJ databases">
        <title>Subsurface microbial communities from deep shales in Ohio and West Virginia, USA.</title>
        <authorList>
            <person name="Wrighton K."/>
        </authorList>
    </citation>
    <scope>NUCLEOTIDE SEQUENCE [LARGE SCALE GENOMIC DNA]</scope>
    <source>
        <strain evidence="2 3">MSL 6dP</strain>
    </source>
</reference>
<dbReference type="Proteomes" id="UP000295832">
    <property type="component" value="Unassembled WGS sequence"/>
</dbReference>
<evidence type="ECO:0000313" key="2">
    <source>
        <dbReference type="EMBL" id="TDX59262.1"/>
    </source>
</evidence>
<accession>A0A4R8HGN4</accession>
<dbReference type="EMBL" id="SOEG01000001">
    <property type="protein sequence ID" value="TDX59262.1"/>
    <property type="molecule type" value="Genomic_DNA"/>
</dbReference>
<protein>
    <submittedName>
        <fullName evidence="2">Uncharacterized protein</fullName>
    </submittedName>
</protein>
<keyword evidence="1" id="KW-1133">Transmembrane helix</keyword>
<keyword evidence="3" id="KW-1185">Reference proteome</keyword>
<dbReference type="Gene3D" id="2.60.40.10">
    <property type="entry name" value="Immunoglobulins"/>
    <property type="match status" value="1"/>
</dbReference>
<dbReference type="AlphaFoldDB" id="A0A4R8HGN4"/>
<evidence type="ECO:0000256" key="1">
    <source>
        <dbReference type="SAM" id="Phobius"/>
    </source>
</evidence>
<feature type="transmembrane region" description="Helical" evidence="1">
    <location>
        <begin position="18"/>
        <end position="38"/>
    </location>
</feature>
<dbReference type="STRING" id="926561.GCA_000379025_00901"/>
<gene>
    <name evidence="2" type="ORF">C7959_101149</name>
</gene>
<organism evidence="2 3">
    <name type="scientific">Orenia marismortui</name>
    <dbReference type="NCBI Taxonomy" id="46469"/>
    <lineage>
        <taxon>Bacteria</taxon>
        <taxon>Bacillati</taxon>
        <taxon>Bacillota</taxon>
        <taxon>Clostridia</taxon>
        <taxon>Halanaerobiales</taxon>
        <taxon>Halobacteroidaceae</taxon>
        <taxon>Orenia</taxon>
    </lineage>
</organism>
<sequence>MIRYYNNWGVKMDKFKKILVFGVVPILIIGLMILNANLQSKKLQDAKDNSIDQNNTKHINNKTELKQYDASIMIDKTAVTAKPGKKIKIALDIKNKSAMTWIQNKKSSINLSYHILNEKKEVILYDGLRTPIVKTVKSGEVLNLDAIVQVPDKAGIYYLEFDMVHRGVTWFGAKGSTTTLLKLEVE</sequence>
<proteinExistence type="predicted"/>
<dbReference type="InterPro" id="IPR013783">
    <property type="entry name" value="Ig-like_fold"/>
</dbReference>
<evidence type="ECO:0000313" key="3">
    <source>
        <dbReference type="Proteomes" id="UP000295832"/>
    </source>
</evidence>